<keyword evidence="1" id="KW-0732">Signal</keyword>
<sequence length="123" mass="13861">MRLIIALFLIFAVTIASPVRAQAPAPYDRDLQRLAEIMGALHYLRAICGSNEGQAWRNEVQALIDAETPGGDRRNRMIAAFNRGYRGYQQAHRVCTPSARVTIRRYLDEGGRIARDITARYAN</sequence>
<dbReference type="InterPro" id="IPR012645">
    <property type="entry name" value="CHP02301"/>
</dbReference>
<evidence type="ECO:0008006" key="4">
    <source>
        <dbReference type="Google" id="ProtNLM"/>
    </source>
</evidence>
<evidence type="ECO:0000313" key="2">
    <source>
        <dbReference type="EMBL" id="BAT59018.1"/>
    </source>
</evidence>
<dbReference type="NCBIfam" id="TIGR02301">
    <property type="entry name" value="TIGR02301 family protein"/>
    <property type="match status" value="1"/>
</dbReference>
<evidence type="ECO:0000313" key="3">
    <source>
        <dbReference type="Proteomes" id="UP000236884"/>
    </source>
</evidence>
<proteinExistence type="predicted"/>
<feature type="chain" id="PRO_5006615606" description="TIGR02301 family protein" evidence="1">
    <location>
        <begin position="22"/>
        <end position="123"/>
    </location>
</feature>
<dbReference type="Pfam" id="PF09539">
    <property type="entry name" value="DUF2385"/>
    <property type="match status" value="1"/>
</dbReference>
<evidence type="ECO:0000256" key="1">
    <source>
        <dbReference type="SAM" id="SignalP"/>
    </source>
</evidence>
<keyword evidence="3" id="KW-1185">Reference proteome</keyword>
<protein>
    <recommendedName>
        <fullName evidence="4">TIGR02301 family protein</fullName>
    </recommendedName>
</protein>
<dbReference type="KEGG" id="vgo:GJW-30_1_01546"/>
<dbReference type="RefSeq" id="WP_096358714.1">
    <property type="nucleotide sequence ID" value="NZ_AP014946.1"/>
</dbReference>
<dbReference type="Proteomes" id="UP000236884">
    <property type="component" value="Chromosome"/>
</dbReference>
<feature type="signal peptide" evidence="1">
    <location>
        <begin position="1"/>
        <end position="21"/>
    </location>
</feature>
<accession>A0A0S3PSU3</accession>
<reference evidence="2 3" key="1">
    <citation type="submission" date="2015-08" db="EMBL/GenBank/DDBJ databases">
        <title>Investigation of the bacterial diversity of lava forest soil.</title>
        <authorList>
            <person name="Lee J.S."/>
        </authorList>
    </citation>
    <scope>NUCLEOTIDE SEQUENCE [LARGE SCALE GENOMIC DNA]</scope>
    <source>
        <strain evidence="2 3">GJW-30</strain>
    </source>
</reference>
<dbReference type="EMBL" id="AP014946">
    <property type="protein sequence ID" value="BAT59018.1"/>
    <property type="molecule type" value="Genomic_DNA"/>
</dbReference>
<dbReference type="AlphaFoldDB" id="A0A0S3PSU3"/>
<dbReference type="OrthoDB" id="8481666at2"/>
<name>A0A0S3PSU3_9BRAD</name>
<organism evidence="2 3">
    <name type="scientific">Variibacter gotjawalensis</name>
    <dbReference type="NCBI Taxonomy" id="1333996"/>
    <lineage>
        <taxon>Bacteria</taxon>
        <taxon>Pseudomonadati</taxon>
        <taxon>Pseudomonadota</taxon>
        <taxon>Alphaproteobacteria</taxon>
        <taxon>Hyphomicrobiales</taxon>
        <taxon>Nitrobacteraceae</taxon>
        <taxon>Variibacter</taxon>
    </lineage>
</organism>
<gene>
    <name evidence="2" type="ORF">GJW-30_1_01546</name>
</gene>